<organism evidence="1 2">
    <name type="scientific">Triparma columacea</name>
    <dbReference type="NCBI Taxonomy" id="722753"/>
    <lineage>
        <taxon>Eukaryota</taxon>
        <taxon>Sar</taxon>
        <taxon>Stramenopiles</taxon>
        <taxon>Ochrophyta</taxon>
        <taxon>Bolidophyceae</taxon>
        <taxon>Parmales</taxon>
        <taxon>Triparmaceae</taxon>
        <taxon>Triparma</taxon>
    </lineage>
</organism>
<dbReference type="OrthoDB" id="44984at2759"/>
<dbReference type="Gene3D" id="3.40.50.300">
    <property type="entry name" value="P-loop containing nucleotide triphosphate hydrolases"/>
    <property type="match status" value="1"/>
</dbReference>
<gene>
    <name evidence="1" type="ORF">TrCOL_g4186</name>
</gene>
<name>A0A9W7LCM1_9STRA</name>
<evidence type="ECO:0000313" key="1">
    <source>
        <dbReference type="EMBL" id="GMI44772.1"/>
    </source>
</evidence>
<reference evidence="2" key="1">
    <citation type="journal article" date="2023" name="Commun. Biol.">
        <title>Genome analysis of Parmales, the sister group of diatoms, reveals the evolutionary specialization of diatoms from phago-mixotrophs to photoautotrophs.</title>
        <authorList>
            <person name="Ban H."/>
            <person name="Sato S."/>
            <person name="Yoshikawa S."/>
            <person name="Yamada K."/>
            <person name="Nakamura Y."/>
            <person name="Ichinomiya M."/>
            <person name="Sato N."/>
            <person name="Blanc-Mathieu R."/>
            <person name="Endo H."/>
            <person name="Kuwata A."/>
            <person name="Ogata H."/>
        </authorList>
    </citation>
    <scope>NUCLEOTIDE SEQUENCE [LARGE SCALE GENOMIC DNA]</scope>
</reference>
<dbReference type="InterPro" id="IPR027417">
    <property type="entry name" value="P-loop_NTPase"/>
</dbReference>
<keyword evidence="2" id="KW-1185">Reference proteome</keyword>
<proteinExistence type="predicted"/>
<comment type="caution">
    <text evidence="1">The sequence shown here is derived from an EMBL/GenBank/DDBJ whole genome shotgun (WGS) entry which is preliminary data.</text>
</comment>
<protein>
    <recommendedName>
        <fullName evidence="3">Sulfotransferase</fullName>
    </recommendedName>
</protein>
<dbReference type="EMBL" id="BRYA01000225">
    <property type="protein sequence ID" value="GMI44772.1"/>
    <property type="molecule type" value="Genomic_DNA"/>
</dbReference>
<sequence>MLPPFYPSLHSNYSHLLPLAVIGFPKTGTSTMLRWLPMHPELSFTEREDCPSIYFADCANDPKKAKSCRSITLDNNVNLLSAWEEGDEKPVLDSLKCPSSAEEPITYKIFSQMFPSTPIIIGVRHPVLWFESFWNFRITKGSRYKDEGVVPWPDLFFGEGEKVEFRRNRAHPRRGHFHAFLSLMGFTTMDTVEERDLLGPIYSGMYAKMKKHKNLIKGFKNRVFIYETNQLSDDDGEAFKHSLLSFVGVDPTFSMPPMYKVVPGVANAAYLTNGPKDGTEYDIARNRIDICSSEHDKAREELMVIARNASEWIIGYLMKGKNNEGQLVTAEGFKEKVEEWMIDPCVERRKVYSDTTIIGG</sequence>
<accession>A0A9W7LCM1</accession>
<dbReference type="AlphaFoldDB" id="A0A9W7LCM1"/>
<dbReference type="SUPFAM" id="SSF52540">
    <property type="entry name" value="P-loop containing nucleoside triphosphate hydrolases"/>
    <property type="match status" value="1"/>
</dbReference>
<evidence type="ECO:0008006" key="3">
    <source>
        <dbReference type="Google" id="ProtNLM"/>
    </source>
</evidence>
<evidence type="ECO:0000313" key="2">
    <source>
        <dbReference type="Proteomes" id="UP001165065"/>
    </source>
</evidence>
<dbReference type="Proteomes" id="UP001165065">
    <property type="component" value="Unassembled WGS sequence"/>
</dbReference>